<dbReference type="EMBL" id="CCKQ01018717">
    <property type="protein sequence ID" value="CDW90698.1"/>
    <property type="molecule type" value="Genomic_DNA"/>
</dbReference>
<accession>A0A078BAV3</accession>
<dbReference type="AlphaFoldDB" id="A0A078BAV3"/>
<evidence type="ECO:0000256" key="1">
    <source>
        <dbReference type="SAM" id="Coils"/>
    </source>
</evidence>
<reference evidence="2 3" key="1">
    <citation type="submission" date="2014-06" db="EMBL/GenBank/DDBJ databases">
        <authorList>
            <person name="Swart Estienne"/>
        </authorList>
    </citation>
    <scope>NUCLEOTIDE SEQUENCE [LARGE SCALE GENOMIC DNA]</scope>
    <source>
        <strain evidence="2 3">130c</strain>
    </source>
</reference>
<dbReference type="InParanoid" id="A0A078BAV3"/>
<evidence type="ECO:0000313" key="2">
    <source>
        <dbReference type="EMBL" id="CDW90698.1"/>
    </source>
</evidence>
<protein>
    <submittedName>
        <fullName evidence="2">Uncharacterized protein</fullName>
    </submittedName>
</protein>
<sequence length="200" mass="23819">MSNRTFFQTQQAQLYNLERLASPKEKKTYQQKLYNQVLGNEYKDEVIPQSKYVKKLQLKPLLIEKENSLRRIRETDIKPQVRSEAQRKLDNLQRNCLDLSFKMHKNLNELQVERDRVEQLNESFDNLVDDLKGLEGIEANVISTIYQYKKLDKQQMIEESKFITQEYKSGVRDPARIVARMEKSTTSKKKYQKSKRQIVI</sequence>
<proteinExistence type="predicted"/>
<evidence type="ECO:0000313" key="3">
    <source>
        <dbReference type="Proteomes" id="UP000039865"/>
    </source>
</evidence>
<dbReference type="Proteomes" id="UP000039865">
    <property type="component" value="Unassembled WGS sequence"/>
</dbReference>
<gene>
    <name evidence="2" type="primary">Contig18117.g869</name>
    <name evidence="2" type="ORF">STYLEM_19844</name>
</gene>
<organism evidence="2 3">
    <name type="scientific">Stylonychia lemnae</name>
    <name type="common">Ciliate</name>
    <dbReference type="NCBI Taxonomy" id="5949"/>
    <lineage>
        <taxon>Eukaryota</taxon>
        <taxon>Sar</taxon>
        <taxon>Alveolata</taxon>
        <taxon>Ciliophora</taxon>
        <taxon>Intramacronucleata</taxon>
        <taxon>Spirotrichea</taxon>
        <taxon>Stichotrichia</taxon>
        <taxon>Sporadotrichida</taxon>
        <taxon>Oxytrichidae</taxon>
        <taxon>Stylonychinae</taxon>
        <taxon>Stylonychia</taxon>
    </lineage>
</organism>
<name>A0A078BAV3_STYLE</name>
<keyword evidence="3" id="KW-1185">Reference proteome</keyword>
<feature type="coiled-coil region" evidence="1">
    <location>
        <begin position="82"/>
        <end position="137"/>
    </location>
</feature>
<keyword evidence="1" id="KW-0175">Coiled coil</keyword>